<evidence type="ECO:0000256" key="1">
    <source>
        <dbReference type="SAM" id="MobiDB-lite"/>
    </source>
</evidence>
<reference evidence="3" key="1">
    <citation type="submission" date="2016-11" db="UniProtKB">
        <authorList>
            <consortium name="WormBaseParasite"/>
        </authorList>
    </citation>
    <scope>IDENTIFICATION</scope>
</reference>
<dbReference type="WBParaSite" id="L893_g20157.t1">
    <property type="protein sequence ID" value="L893_g20157.t1"/>
    <property type="gene ID" value="L893_g20157"/>
</dbReference>
<feature type="region of interest" description="Disordered" evidence="1">
    <location>
        <begin position="1"/>
        <end position="29"/>
    </location>
</feature>
<organism evidence="2 3">
    <name type="scientific">Steinernema glaseri</name>
    <dbReference type="NCBI Taxonomy" id="37863"/>
    <lineage>
        <taxon>Eukaryota</taxon>
        <taxon>Metazoa</taxon>
        <taxon>Ecdysozoa</taxon>
        <taxon>Nematoda</taxon>
        <taxon>Chromadorea</taxon>
        <taxon>Rhabditida</taxon>
        <taxon>Tylenchina</taxon>
        <taxon>Panagrolaimomorpha</taxon>
        <taxon>Strongyloidoidea</taxon>
        <taxon>Steinernematidae</taxon>
        <taxon>Steinernema</taxon>
    </lineage>
</organism>
<accession>A0A1I7YW92</accession>
<sequence length="221" mass="25341">MVSPQQQAHMMNNSGNPMMSPYGPYGGPPQGHSLPVMTAQAETGVISGISPQHHNPELQELQMNQGNHMVGEQQVYMMPANQIMDHYDVQQQQQQSYQQPVCEYMWDQQEQQYSPEQQGNHMACPQSQAYMVNNSANLMMDTYGMNYYDGSPQEQQRQMNMTPVSDSIWSQQQINREHNENHDLGPSGYDSTIDAPSETDHWEFPEFPDNWLDHDTSLLEL</sequence>
<feature type="compositionally biased region" description="Low complexity" evidence="1">
    <location>
        <begin position="10"/>
        <end position="23"/>
    </location>
</feature>
<protein>
    <submittedName>
        <fullName evidence="3">GATA zinc finger domain-containing protein 10-like</fullName>
    </submittedName>
</protein>
<keyword evidence="2" id="KW-1185">Reference proteome</keyword>
<dbReference type="Proteomes" id="UP000095287">
    <property type="component" value="Unplaced"/>
</dbReference>
<evidence type="ECO:0000313" key="3">
    <source>
        <dbReference type="WBParaSite" id="L893_g20157.t1"/>
    </source>
</evidence>
<evidence type="ECO:0000313" key="2">
    <source>
        <dbReference type="Proteomes" id="UP000095287"/>
    </source>
</evidence>
<name>A0A1I7YW92_9BILA</name>
<dbReference type="AlphaFoldDB" id="A0A1I7YW92"/>
<proteinExistence type="predicted"/>